<dbReference type="AlphaFoldDB" id="A0A0F9MUN2"/>
<reference evidence="2" key="1">
    <citation type="journal article" date="2015" name="Nature">
        <title>Complex archaea that bridge the gap between prokaryotes and eukaryotes.</title>
        <authorList>
            <person name="Spang A."/>
            <person name="Saw J.H."/>
            <person name="Jorgensen S.L."/>
            <person name="Zaremba-Niedzwiedzka K."/>
            <person name="Martijn J."/>
            <person name="Lind A.E."/>
            <person name="van Eijk R."/>
            <person name="Schleper C."/>
            <person name="Guy L."/>
            <person name="Ettema T.J."/>
        </authorList>
    </citation>
    <scope>NUCLEOTIDE SEQUENCE</scope>
</reference>
<comment type="caution">
    <text evidence="2">The sequence shown here is derived from an EMBL/GenBank/DDBJ whole genome shotgun (WGS) entry which is preliminary data.</text>
</comment>
<sequence>MSEGEEASIAGSDTPFTDEQEEAEFIAVNGGPSGRLHTPEEAAEEKALTLESIRDWVTAALQNFQQTTGQPHTVSRLLGSLTPNASRSERLPFTPAANLHLSTRSRDYHVLHLAGLSIQTWGILIRDEMGWAVDLDGLRALIVRLEDVIYRSNQFKVYPVDPRSSLFVLRRITDQAVLDKASEDEESERANRLSDIPRRTD</sequence>
<evidence type="ECO:0000313" key="2">
    <source>
        <dbReference type="EMBL" id="KKM72927.1"/>
    </source>
</evidence>
<organism evidence="2">
    <name type="scientific">marine sediment metagenome</name>
    <dbReference type="NCBI Taxonomy" id="412755"/>
    <lineage>
        <taxon>unclassified sequences</taxon>
        <taxon>metagenomes</taxon>
        <taxon>ecological metagenomes</taxon>
    </lineage>
</organism>
<name>A0A0F9MUN2_9ZZZZ</name>
<evidence type="ECO:0000256" key="1">
    <source>
        <dbReference type="SAM" id="MobiDB-lite"/>
    </source>
</evidence>
<feature type="region of interest" description="Disordered" evidence="1">
    <location>
        <begin position="179"/>
        <end position="201"/>
    </location>
</feature>
<dbReference type="EMBL" id="LAZR01009384">
    <property type="protein sequence ID" value="KKM72927.1"/>
    <property type="molecule type" value="Genomic_DNA"/>
</dbReference>
<feature type="region of interest" description="Disordered" evidence="1">
    <location>
        <begin position="1"/>
        <end position="24"/>
    </location>
</feature>
<accession>A0A0F9MUN2</accession>
<feature type="compositionally biased region" description="Basic and acidic residues" evidence="1">
    <location>
        <begin position="188"/>
        <end position="201"/>
    </location>
</feature>
<gene>
    <name evidence="2" type="ORF">LCGC14_1415660</name>
</gene>
<protein>
    <submittedName>
        <fullName evidence="2">Uncharacterized protein</fullName>
    </submittedName>
</protein>
<proteinExistence type="predicted"/>